<dbReference type="CDD" id="cd11386">
    <property type="entry name" value="MCP_signal"/>
    <property type="match status" value="1"/>
</dbReference>
<dbReference type="GO" id="GO:0007165">
    <property type="term" value="P:signal transduction"/>
    <property type="evidence" value="ECO:0007669"/>
    <property type="project" value="UniProtKB-KW"/>
</dbReference>
<proteinExistence type="inferred from homology"/>
<keyword evidence="8" id="KW-1185">Reference proteome</keyword>
<dbReference type="EMBL" id="UPPP01000070">
    <property type="protein sequence ID" value="VBB07011.1"/>
    <property type="molecule type" value="Genomic_DNA"/>
</dbReference>
<evidence type="ECO:0000313" key="7">
    <source>
        <dbReference type="EMBL" id="VBB07011.1"/>
    </source>
</evidence>
<gene>
    <name evidence="7" type="ORF">LUCI_2255</name>
</gene>
<keyword evidence="4" id="KW-1133">Transmembrane helix</keyword>
<evidence type="ECO:0000256" key="3">
    <source>
        <dbReference type="PROSITE-ProRule" id="PRU00284"/>
    </source>
</evidence>
<feature type="transmembrane region" description="Helical" evidence="4">
    <location>
        <begin position="15"/>
        <end position="37"/>
    </location>
</feature>
<dbReference type="GO" id="GO:0004888">
    <property type="term" value="F:transmembrane signaling receptor activity"/>
    <property type="evidence" value="ECO:0007669"/>
    <property type="project" value="InterPro"/>
</dbReference>
<keyword evidence="7" id="KW-0675">Receptor</keyword>
<dbReference type="GO" id="GO:0016020">
    <property type="term" value="C:membrane"/>
    <property type="evidence" value="ECO:0007669"/>
    <property type="project" value="InterPro"/>
</dbReference>
<dbReference type="Pfam" id="PF00672">
    <property type="entry name" value="HAMP"/>
    <property type="match status" value="1"/>
</dbReference>
<feature type="domain" description="HAMP" evidence="6">
    <location>
        <begin position="209"/>
        <end position="262"/>
    </location>
</feature>
<evidence type="ECO:0000259" key="6">
    <source>
        <dbReference type="PROSITE" id="PS50885"/>
    </source>
</evidence>
<dbReference type="PROSITE" id="PS50111">
    <property type="entry name" value="CHEMOTAXIS_TRANSDUC_2"/>
    <property type="match status" value="1"/>
</dbReference>
<dbReference type="Pfam" id="PF05227">
    <property type="entry name" value="CHASE3"/>
    <property type="match status" value="1"/>
</dbReference>
<dbReference type="PANTHER" id="PTHR32089">
    <property type="entry name" value="METHYL-ACCEPTING CHEMOTAXIS PROTEIN MCPB"/>
    <property type="match status" value="1"/>
</dbReference>
<dbReference type="InterPro" id="IPR004089">
    <property type="entry name" value="MCPsignal_dom"/>
</dbReference>
<keyword evidence="1 3" id="KW-0807">Transducer</keyword>
<feature type="domain" description="Methyl-accepting transducer" evidence="5">
    <location>
        <begin position="281"/>
        <end position="517"/>
    </location>
</feature>
<dbReference type="Gene3D" id="6.10.340.10">
    <property type="match status" value="1"/>
</dbReference>
<dbReference type="SMART" id="SM00283">
    <property type="entry name" value="MA"/>
    <property type="match status" value="1"/>
</dbReference>
<dbReference type="OrthoDB" id="107771at2"/>
<dbReference type="PANTHER" id="PTHR32089:SF112">
    <property type="entry name" value="LYSOZYME-LIKE PROTEIN-RELATED"/>
    <property type="match status" value="1"/>
</dbReference>
<sequence>MKKKFNLQLDIGTRILLTSIIIVLVFSGLNIYTYLTINSMQAKYHKLITETTPIINSVSSMQTEIWTQNAEVRAYILSGSPSYKQNYQDSRKRLAQLFDHVQKSADSDTKQKVLQLRSAVSRFEKTLEIGMAIRNVSNINETIKFLNASNEQINAAIQEAAKFNSQISAQVNQQVADTAADIERMKRTALILNILILLLAAGSSYRFARQISQPLKTVAGAAQSIAAGDLRQKSINYSRADEIGHMAQAVNIMIKNLRQIINQVAKASEQIAASSEQLSATTHHSAGLSVQVVDTVTEVAAGSAAQVQAVEDTSSTITNMVHSITQIAENAGHVSTKSQDASQMAKDGEIAVDEAMRQMQTISQSVSRSSAVVGNLGASSRQISEIIGVISDIAGQTNLLALNAAIEAARAGEHGRGFAVVADEVRKLAEQSHAAAQKISAIITEVQKETDIAVSTMQEGTAEAAQGIDVISQTGIKFKKIVTVVGELNQQIHRISTAAEQLASSGGQIVAAVENVKHIAVQTAANTQTISTSAGEQAASMQEINTASQSLATMAEGLQNLVDQFEL</sequence>
<dbReference type="Gene3D" id="1.10.287.950">
    <property type="entry name" value="Methyl-accepting chemotaxis protein"/>
    <property type="match status" value="1"/>
</dbReference>
<dbReference type="InterPro" id="IPR007891">
    <property type="entry name" value="CHASE3"/>
</dbReference>
<dbReference type="FunFam" id="1.10.287.950:FF:000001">
    <property type="entry name" value="Methyl-accepting chemotaxis sensory transducer"/>
    <property type="match status" value="1"/>
</dbReference>
<protein>
    <submittedName>
        <fullName evidence="7">Chemotaxis methyl-accepting receptor</fullName>
    </submittedName>
</protein>
<evidence type="ECO:0000256" key="4">
    <source>
        <dbReference type="SAM" id="Phobius"/>
    </source>
</evidence>
<dbReference type="SUPFAM" id="SSF58104">
    <property type="entry name" value="Methyl-accepting chemotaxis protein (MCP) signaling domain"/>
    <property type="match status" value="1"/>
</dbReference>
<dbReference type="InterPro" id="IPR003660">
    <property type="entry name" value="HAMP_dom"/>
</dbReference>
<keyword evidence="4" id="KW-0812">Transmembrane</keyword>
<evidence type="ECO:0000313" key="8">
    <source>
        <dbReference type="Proteomes" id="UP000277811"/>
    </source>
</evidence>
<dbReference type="SMART" id="SM00304">
    <property type="entry name" value="HAMP"/>
    <property type="match status" value="1"/>
</dbReference>
<dbReference type="Proteomes" id="UP000277811">
    <property type="component" value="Unassembled WGS sequence"/>
</dbReference>
<organism evidence="7 8">
    <name type="scientific">Lucifera butyrica</name>
    <dbReference type="NCBI Taxonomy" id="1351585"/>
    <lineage>
        <taxon>Bacteria</taxon>
        <taxon>Bacillati</taxon>
        <taxon>Bacillota</taxon>
        <taxon>Negativicutes</taxon>
        <taxon>Veillonellales</taxon>
        <taxon>Veillonellaceae</taxon>
        <taxon>Lucifera</taxon>
    </lineage>
</organism>
<feature type="transmembrane region" description="Helical" evidence="4">
    <location>
        <begin position="190"/>
        <end position="208"/>
    </location>
</feature>
<keyword evidence="4" id="KW-0472">Membrane</keyword>
<dbReference type="AlphaFoldDB" id="A0A498R6N2"/>
<dbReference type="RefSeq" id="WP_122627957.1">
    <property type="nucleotide sequence ID" value="NZ_UPPP01000070.1"/>
</dbReference>
<reference evidence="7 8" key="1">
    <citation type="submission" date="2018-06" db="EMBL/GenBank/DDBJ databases">
        <authorList>
            <person name="Strepis N."/>
        </authorList>
    </citation>
    <scope>NUCLEOTIDE SEQUENCE [LARGE SCALE GENOMIC DNA]</scope>
    <source>
        <strain evidence="7">LUCI</strain>
    </source>
</reference>
<evidence type="ECO:0000259" key="5">
    <source>
        <dbReference type="PROSITE" id="PS50111"/>
    </source>
</evidence>
<comment type="similarity">
    <text evidence="2">Belongs to the methyl-accepting chemotaxis (MCP) protein family.</text>
</comment>
<evidence type="ECO:0000256" key="1">
    <source>
        <dbReference type="ARBA" id="ARBA00023224"/>
    </source>
</evidence>
<name>A0A498R6N2_9FIRM</name>
<dbReference type="GO" id="GO:0006935">
    <property type="term" value="P:chemotaxis"/>
    <property type="evidence" value="ECO:0007669"/>
    <property type="project" value="InterPro"/>
</dbReference>
<dbReference type="PRINTS" id="PR00260">
    <property type="entry name" value="CHEMTRNSDUCR"/>
</dbReference>
<dbReference type="Pfam" id="PF00015">
    <property type="entry name" value="MCPsignal"/>
    <property type="match status" value="1"/>
</dbReference>
<dbReference type="PROSITE" id="PS50885">
    <property type="entry name" value="HAMP"/>
    <property type="match status" value="1"/>
</dbReference>
<accession>A0A498R6N2</accession>
<evidence type="ECO:0000256" key="2">
    <source>
        <dbReference type="ARBA" id="ARBA00029447"/>
    </source>
</evidence>
<dbReference type="CDD" id="cd06225">
    <property type="entry name" value="HAMP"/>
    <property type="match status" value="1"/>
</dbReference>
<dbReference type="InterPro" id="IPR004090">
    <property type="entry name" value="Chemotax_Me-accpt_rcpt"/>
</dbReference>